<dbReference type="EC" id="2.7.13.3" evidence="3"/>
<dbReference type="InterPro" id="IPR003661">
    <property type="entry name" value="HisK_dim/P_dom"/>
</dbReference>
<dbReference type="InterPro" id="IPR036097">
    <property type="entry name" value="HisK_dim/P_sf"/>
</dbReference>
<dbReference type="SUPFAM" id="SSF47384">
    <property type="entry name" value="Homodimeric domain of signal transducing histidine kinase"/>
    <property type="match status" value="1"/>
</dbReference>
<gene>
    <name evidence="19" type="ORF">HB770_14035</name>
</gene>
<dbReference type="PROSITE" id="PS50109">
    <property type="entry name" value="HIS_KIN"/>
    <property type="match status" value="1"/>
</dbReference>
<feature type="domain" description="Histidine kinase" evidence="17">
    <location>
        <begin position="242"/>
        <end position="428"/>
    </location>
</feature>
<evidence type="ECO:0000313" key="20">
    <source>
        <dbReference type="Proteomes" id="UP000515518"/>
    </source>
</evidence>
<keyword evidence="14 16" id="KW-0472">Membrane</keyword>
<dbReference type="Gene3D" id="1.10.287.130">
    <property type="match status" value="1"/>
</dbReference>
<evidence type="ECO:0000256" key="7">
    <source>
        <dbReference type="ARBA" id="ARBA00022679"/>
    </source>
</evidence>
<dbReference type="PRINTS" id="PR00344">
    <property type="entry name" value="BCTRLSENSOR"/>
</dbReference>
<evidence type="ECO:0000256" key="15">
    <source>
        <dbReference type="SAM" id="MobiDB-lite"/>
    </source>
</evidence>
<dbReference type="PANTHER" id="PTHR44936">
    <property type="entry name" value="SENSOR PROTEIN CREC"/>
    <property type="match status" value="1"/>
</dbReference>
<keyword evidence="7" id="KW-0808">Transferase</keyword>
<name>A0A7G6RJV4_RHILV</name>
<dbReference type="InterPro" id="IPR036890">
    <property type="entry name" value="HATPase_C_sf"/>
</dbReference>
<dbReference type="GO" id="GO:0000155">
    <property type="term" value="F:phosphorelay sensor kinase activity"/>
    <property type="evidence" value="ECO:0007669"/>
    <property type="project" value="InterPro"/>
</dbReference>
<dbReference type="Pfam" id="PF00672">
    <property type="entry name" value="HAMP"/>
    <property type="match status" value="1"/>
</dbReference>
<dbReference type="InterPro" id="IPR050980">
    <property type="entry name" value="2C_sensor_his_kinase"/>
</dbReference>
<dbReference type="EMBL" id="CP050549">
    <property type="protein sequence ID" value="QND42536.1"/>
    <property type="molecule type" value="Genomic_DNA"/>
</dbReference>
<evidence type="ECO:0000259" key="18">
    <source>
        <dbReference type="PROSITE" id="PS50885"/>
    </source>
</evidence>
<evidence type="ECO:0000256" key="5">
    <source>
        <dbReference type="ARBA" id="ARBA00022519"/>
    </source>
</evidence>
<sequence length="535" mass="58545">MRAAIRLRSGLMWPSTLRSRIFLILLIGLALAYGLSFSVLYMERYMSAKAVMLGTLESDVATSIAVLDRLPPGERGDLLDRLSRGNYRFVLGPGLPGVPDTSSKGAEISGKIEEAIGHRFPIRVERIPGDVNRLQAHLTLSDGSPLTIDVTPKGVMPIAAWLPYVFVVQMALLILCTWFAVRQAIRPLGELAAAADALDPNKDGPAMSEAGPSEVAHAARAFNAMRERIAHYLEERVQILAAISHDLQTPITRMRLRADMAEDSPEKDKLVHDLGEIQRLVQDGIAYARSAHGNGEKSARIDLASFIDSIAYDYQDTGKAVTVVGLVQGAAFTKPHALRRILSNFIDNALKFAGAAEISVARSAENDIVISVMDRGPGIPDDMLEAAMQPFFRLEQSRNRETGGTGLGLAIAQQLTAKIGGSLRLYNRAYAVVWRQKSPSVDVGSHRKISRCLYVRMSSISDATFCDISGDFGNMADISVGQTTLRQPGRVARPVAWSDATQGVFHDKDRQGSLYRQDPHDGRARRRVAQRRRPA</sequence>
<evidence type="ECO:0000256" key="16">
    <source>
        <dbReference type="SAM" id="Phobius"/>
    </source>
</evidence>
<comment type="subcellular location">
    <subcellularLocation>
        <location evidence="2">Cell inner membrane</location>
        <topology evidence="2">Multi-pass membrane protein</topology>
    </subcellularLocation>
</comment>
<evidence type="ECO:0000256" key="11">
    <source>
        <dbReference type="ARBA" id="ARBA00022840"/>
    </source>
</evidence>
<feature type="compositionally biased region" description="Basic residues" evidence="15">
    <location>
        <begin position="523"/>
        <end position="535"/>
    </location>
</feature>
<dbReference type="InterPro" id="IPR003660">
    <property type="entry name" value="HAMP_dom"/>
</dbReference>
<evidence type="ECO:0000256" key="2">
    <source>
        <dbReference type="ARBA" id="ARBA00004429"/>
    </source>
</evidence>
<dbReference type="Proteomes" id="UP000515518">
    <property type="component" value="Chromosome"/>
</dbReference>
<evidence type="ECO:0000256" key="4">
    <source>
        <dbReference type="ARBA" id="ARBA00022475"/>
    </source>
</evidence>
<evidence type="ECO:0000313" key="19">
    <source>
        <dbReference type="EMBL" id="QND42536.1"/>
    </source>
</evidence>
<evidence type="ECO:0000256" key="9">
    <source>
        <dbReference type="ARBA" id="ARBA00022741"/>
    </source>
</evidence>
<evidence type="ECO:0000256" key="6">
    <source>
        <dbReference type="ARBA" id="ARBA00022553"/>
    </source>
</evidence>
<evidence type="ECO:0000256" key="3">
    <source>
        <dbReference type="ARBA" id="ARBA00012438"/>
    </source>
</evidence>
<protein>
    <recommendedName>
        <fullName evidence="3">histidine kinase</fullName>
        <ecNumber evidence="3">2.7.13.3</ecNumber>
    </recommendedName>
</protein>
<keyword evidence="13" id="KW-0902">Two-component regulatory system</keyword>
<dbReference type="InterPro" id="IPR004358">
    <property type="entry name" value="Sig_transdc_His_kin-like_C"/>
</dbReference>
<dbReference type="PROSITE" id="PS50885">
    <property type="entry name" value="HAMP"/>
    <property type="match status" value="1"/>
</dbReference>
<keyword evidence="10 19" id="KW-0418">Kinase</keyword>
<keyword evidence="8 16" id="KW-0812">Transmembrane</keyword>
<keyword evidence="4" id="KW-1003">Cell membrane</keyword>
<reference evidence="20" key="1">
    <citation type="journal article" date="2020" name="Mol. Plant Microbe">
        <title>Rhizobial microsymbionts of the narrowly endemic Oxytropis species growing in Kamchatka are characterized by significant genetic diversity and possess a set of genes that are associated with T3SS and T6SS secretion systems and can affect the development of symbiosis.</title>
        <authorList>
            <person name="Safronova V."/>
            <person name="Guro P."/>
            <person name="Sazanova A."/>
            <person name="Kuznetsova I."/>
            <person name="Belimov A."/>
            <person name="Yakubov V."/>
            <person name="Chirak E."/>
            <person name="Afonin A."/>
            <person name="Gogolev Y."/>
            <person name="Andronov E."/>
            <person name="Tikhonovich I."/>
        </authorList>
    </citation>
    <scope>NUCLEOTIDE SEQUENCE [LARGE SCALE GENOMIC DNA]</scope>
    <source>
        <strain evidence="20">RCAM0610</strain>
    </source>
</reference>
<keyword evidence="9" id="KW-0547">Nucleotide-binding</keyword>
<dbReference type="SUPFAM" id="SSF55874">
    <property type="entry name" value="ATPase domain of HSP90 chaperone/DNA topoisomerase II/histidine kinase"/>
    <property type="match status" value="1"/>
</dbReference>
<dbReference type="SMART" id="SM00388">
    <property type="entry name" value="HisKA"/>
    <property type="match status" value="1"/>
</dbReference>
<feature type="transmembrane region" description="Helical" evidence="16">
    <location>
        <begin position="21"/>
        <end position="42"/>
    </location>
</feature>
<dbReference type="PANTHER" id="PTHR44936:SF5">
    <property type="entry name" value="SENSOR HISTIDINE KINASE ENVZ"/>
    <property type="match status" value="1"/>
</dbReference>
<feature type="region of interest" description="Disordered" evidence="15">
    <location>
        <begin position="507"/>
        <end position="535"/>
    </location>
</feature>
<dbReference type="AlphaFoldDB" id="A0A7G6RJV4"/>
<accession>A0A7G6RJV4</accession>
<comment type="catalytic activity">
    <reaction evidence="1">
        <text>ATP + protein L-histidine = ADP + protein N-phospho-L-histidine.</text>
        <dbReference type="EC" id="2.7.13.3"/>
    </reaction>
</comment>
<feature type="domain" description="HAMP" evidence="18">
    <location>
        <begin position="182"/>
        <end position="234"/>
    </location>
</feature>
<evidence type="ECO:0000256" key="14">
    <source>
        <dbReference type="ARBA" id="ARBA00023136"/>
    </source>
</evidence>
<feature type="compositionally biased region" description="Basic and acidic residues" evidence="15">
    <location>
        <begin position="507"/>
        <end position="522"/>
    </location>
</feature>
<keyword evidence="5" id="KW-0997">Cell inner membrane</keyword>
<organism evidence="19 20">
    <name type="scientific">Rhizobium leguminosarum bv. viciae</name>
    <dbReference type="NCBI Taxonomy" id="387"/>
    <lineage>
        <taxon>Bacteria</taxon>
        <taxon>Pseudomonadati</taxon>
        <taxon>Pseudomonadota</taxon>
        <taxon>Alphaproteobacteria</taxon>
        <taxon>Hyphomicrobiales</taxon>
        <taxon>Rhizobiaceae</taxon>
        <taxon>Rhizobium/Agrobacterium group</taxon>
        <taxon>Rhizobium</taxon>
    </lineage>
</organism>
<dbReference type="SMART" id="SM00387">
    <property type="entry name" value="HATPase_c"/>
    <property type="match status" value="1"/>
</dbReference>
<evidence type="ECO:0000256" key="8">
    <source>
        <dbReference type="ARBA" id="ARBA00022692"/>
    </source>
</evidence>
<keyword evidence="12 16" id="KW-1133">Transmembrane helix</keyword>
<evidence type="ECO:0000256" key="12">
    <source>
        <dbReference type="ARBA" id="ARBA00022989"/>
    </source>
</evidence>
<proteinExistence type="predicted"/>
<dbReference type="InterPro" id="IPR005467">
    <property type="entry name" value="His_kinase_dom"/>
</dbReference>
<dbReference type="SMART" id="SM00304">
    <property type="entry name" value="HAMP"/>
    <property type="match status" value="1"/>
</dbReference>
<evidence type="ECO:0000256" key="10">
    <source>
        <dbReference type="ARBA" id="ARBA00022777"/>
    </source>
</evidence>
<evidence type="ECO:0000256" key="13">
    <source>
        <dbReference type="ARBA" id="ARBA00023012"/>
    </source>
</evidence>
<evidence type="ECO:0000259" key="17">
    <source>
        <dbReference type="PROSITE" id="PS50109"/>
    </source>
</evidence>
<dbReference type="Pfam" id="PF02518">
    <property type="entry name" value="HATPase_c"/>
    <property type="match status" value="1"/>
</dbReference>
<dbReference type="GO" id="GO:0005886">
    <property type="term" value="C:plasma membrane"/>
    <property type="evidence" value="ECO:0007669"/>
    <property type="project" value="UniProtKB-SubCell"/>
</dbReference>
<dbReference type="Gene3D" id="3.30.565.10">
    <property type="entry name" value="Histidine kinase-like ATPase, C-terminal domain"/>
    <property type="match status" value="1"/>
</dbReference>
<evidence type="ECO:0000256" key="1">
    <source>
        <dbReference type="ARBA" id="ARBA00000085"/>
    </source>
</evidence>
<dbReference type="CDD" id="cd00082">
    <property type="entry name" value="HisKA"/>
    <property type="match status" value="1"/>
</dbReference>
<dbReference type="GO" id="GO:0005524">
    <property type="term" value="F:ATP binding"/>
    <property type="evidence" value="ECO:0007669"/>
    <property type="project" value="UniProtKB-KW"/>
</dbReference>
<keyword evidence="6" id="KW-0597">Phosphoprotein</keyword>
<keyword evidence="11" id="KW-0067">ATP-binding</keyword>
<dbReference type="InterPro" id="IPR003594">
    <property type="entry name" value="HATPase_dom"/>
</dbReference>
<feature type="transmembrane region" description="Helical" evidence="16">
    <location>
        <begin position="161"/>
        <end position="181"/>
    </location>
</feature>